<dbReference type="Proteomes" id="UP001460270">
    <property type="component" value="Unassembled WGS sequence"/>
</dbReference>
<evidence type="ECO:0000313" key="3">
    <source>
        <dbReference type="EMBL" id="KAK7883796.1"/>
    </source>
</evidence>
<comment type="caution">
    <text evidence="3">The sequence shown here is derived from an EMBL/GenBank/DDBJ whole genome shotgun (WGS) entry which is preliminary data.</text>
</comment>
<protein>
    <submittedName>
        <fullName evidence="3">Uncharacterized protein</fullName>
    </submittedName>
</protein>
<evidence type="ECO:0000256" key="1">
    <source>
        <dbReference type="SAM" id="MobiDB-lite"/>
    </source>
</evidence>
<name>A0AAW0MUT7_9GOBI</name>
<evidence type="ECO:0000256" key="2">
    <source>
        <dbReference type="SAM" id="SignalP"/>
    </source>
</evidence>
<keyword evidence="2" id="KW-0732">Signal</keyword>
<organism evidence="3 4">
    <name type="scientific">Mugilogobius chulae</name>
    <name type="common">yellowstripe goby</name>
    <dbReference type="NCBI Taxonomy" id="88201"/>
    <lineage>
        <taxon>Eukaryota</taxon>
        <taxon>Metazoa</taxon>
        <taxon>Chordata</taxon>
        <taxon>Craniata</taxon>
        <taxon>Vertebrata</taxon>
        <taxon>Euteleostomi</taxon>
        <taxon>Actinopterygii</taxon>
        <taxon>Neopterygii</taxon>
        <taxon>Teleostei</taxon>
        <taxon>Neoteleostei</taxon>
        <taxon>Acanthomorphata</taxon>
        <taxon>Gobiaria</taxon>
        <taxon>Gobiiformes</taxon>
        <taxon>Gobioidei</taxon>
        <taxon>Gobiidae</taxon>
        <taxon>Gobionellinae</taxon>
        <taxon>Mugilogobius</taxon>
    </lineage>
</organism>
<proteinExistence type="predicted"/>
<reference evidence="4" key="1">
    <citation type="submission" date="2024-04" db="EMBL/GenBank/DDBJ databases">
        <title>Salinicola lusitanus LLJ914,a marine bacterium isolated from the Okinawa Trough.</title>
        <authorList>
            <person name="Li J."/>
        </authorList>
    </citation>
    <scope>NUCLEOTIDE SEQUENCE [LARGE SCALE GENOMIC DNA]</scope>
</reference>
<feature type="compositionally biased region" description="Basic and acidic residues" evidence="1">
    <location>
        <begin position="105"/>
        <end position="128"/>
    </location>
</feature>
<gene>
    <name evidence="3" type="ORF">WMY93_026919</name>
</gene>
<feature type="chain" id="PRO_5043519427" evidence="2">
    <location>
        <begin position="18"/>
        <end position="179"/>
    </location>
</feature>
<feature type="signal peptide" evidence="2">
    <location>
        <begin position="1"/>
        <end position="17"/>
    </location>
</feature>
<dbReference type="EMBL" id="JBBPFD010000020">
    <property type="protein sequence ID" value="KAK7883796.1"/>
    <property type="molecule type" value="Genomic_DNA"/>
</dbReference>
<feature type="region of interest" description="Disordered" evidence="1">
    <location>
        <begin position="157"/>
        <end position="179"/>
    </location>
</feature>
<dbReference type="AlphaFoldDB" id="A0AAW0MUT7"/>
<evidence type="ECO:0000313" key="4">
    <source>
        <dbReference type="Proteomes" id="UP001460270"/>
    </source>
</evidence>
<sequence>MEHTLVFLLLLCSFSSAHDSSEEELHDLRTVLREMTAALAEHKVKIEHLQAFNKEQATKEKQSCEVGPLKEQLQKQAAKLEELEKQSSEVEEMKEQLQAKFEELEKKSSEVEKMTEHLQGETNHDRPRVANPKAFMGQSRDINIDLTGAQQRCPGGILNRARATSADSSGHGLSSSPYL</sequence>
<keyword evidence="4" id="KW-1185">Reference proteome</keyword>
<dbReference type="Gene3D" id="1.10.287.1490">
    <property type="match status" value="1"/>
</dbReference>
<accession>A0AAW0MUT7</accession>
<feature type="compositionally biased region" description="Low complexity" evidence="1">
    <location>
        <begin position="165"/>
        <end position="179"/>
    </location>
</feature>
<feature type="region of interest" description="Disordered" evidence="1">
    <location>
        <begin position="105"/>
        <end position="131"/>
    </location>
</feature>